<sequence>MPYRVWEIVSKLKKAWDRVVFRLLSTLSTLVMKRGNFRVFREQRSPCINAFEDAIAGNYRGPMRIPSKVFTQTSTRRAASTERNIITGIKKAEAQPSQRISTTTSILGQLIKDLVDQTSVKRARLKKHSKPTSFTTSTSLPAGDSKLPRRVKEKSPNHSRLSPLLRAEDFEGRKAIYQTRWSRSVGPEKLPQTYSSFWSHNELEPV</sequence>
<feature type="compositionally biased region" description="Polar residues" evidence="1">
    <location>
        <begin position="131"/>
        <end position="140"/>
    </location>
</feature>
<protein>
    <submittedName>
        <fullName evidence="2">Uncharacterized protein</fullName>
    </submittedName>
</protein>
<feature type="region of interest" description="Disordered" evidence="1">
    <location>
        <begin position="122"/>
        <end position="165"/>
    </location>
</feature>
<accession>A0A6A6E5Q5</accession>
<organism evidence="2 3">
    <name type="scientific">Zopfia rhizophila CBS 207.26</name>
    <dbReference type="NCBI Taxonomy" id="1314779"/>
    <lineage>
        <taxon>Eukaryota</taxon>
        <taxon>Fungi</taxon>
        <taxon>Dikarya</taxon>
        <taxon>Ascomycota</taxon>
        <taxon>Pezizomycotina</taxon>
        <taxon>Dothideomycetes</taxon>
        <taxon>Dothideomycetes incertae sedis</taxon>
        <taxon>Zopfiaceae</taxon>
        <taxon>Zopfia</taxon>
    </lineage>
</organism>
<dbReference type="AlphaFoldDB" id="A0A6A6E5Q5"/>
<dbReference type="Proteomes" id="UP000800200">
    <property type="component" value="Unassembled WGS sequence"/>
</dbReference>
<keyword evidence="3" id="KW-1185">Reference proteome</keyword>
<reference evidence="2" key="1">
    <citation type="journal article" date="2020" name="Stud. Mycol.">
        <title>101 Dothideomycetes genomes: a test case for predicting lifestyles and emergence of pathogens.</title>
        <authorList>
            <person name="Haridas S."/>
            <person name="Albert R."/>
            <person name="Binder M."/>
            <person name="Bloem J."/>
            <person name="Labutti K."/>
            <person name="Salamov A."/>
            <person name="Andreopoulos B."/>
            <person name="Baker S."/>
            <person name="Barry K."/>
            <person name="Bills G."/>
            <person name="Bluhm B."/>
            <person name="Cannon C."/>
            <person name="Castanera R."/>
            <person name="Culley D."/>
            <person name="Daum C."/>
            <person name="Ezra D."/>
            <person name="Gonzalez J."/>
            <person name="Henrissat B."/>
            <person name="Kuo A."/>
            <person name="Liang C."/>
            <person name="Lipzen A."/>
            <person name="Lutzoni F."/>
            <person name="Magnuson J."/>
            <person name="Mondo S."/>
            <person name="Nolan M."/>
            <person name="Ohm R."/>
            <person name="Pangilinan J."/>
            <person name="Park H.-J."/>
            <person name="Ramirez L."/>
            <person name="Alfaro M."/>
            <person name="Sun H."/>
            <person name="Tritt A."/>
            <person name="Yoshinaga Y."/>
            <person name="Zwiers L.-H."/>
            <person name="Turgeon B."/>
            <person name="Goodwin S."/>
            <person name="Spatafora J."/>
            <person name="Crous P."/>
            <person name="Grigoriev I."/>
        </authorList>
    </citation>
    <scope>NUCLEOTIDE SEQUENCE</scope>
    <source>
        <strain evidence="2">CBS 207.26</strain>
    </source>
</reference>
<gene>
    <name evidence="2" type="ORF">K469DRAFT_778347</name>
</gene>
<proteinExistence type="predicted"/>
<evidence type="ECO:0000256" key="1">
    <source>
        <dbReference type="SAM" id="MobiDB-lite"/>
    </source>
</evidence>
<evidence type="ECO:0000313" key="2">
    <source>
        <dbReference type="EMBL" id="KAF2185500.1"/>
    </source>
</evidence>
<evidence type="ECO:0000313" key="3">
    <source>
        <dbReference type="Proteomes" id="UP000800200"/>
    </source>
</evidence>
<name>A0A6A6E5Q5_9PEZI</name>
<dbReference type="EMBL" id="ML994633">
    <property type="protein sequence ID" value="KAF2185500.1"/>
    <property type="molecule type" value="Genomic_DNA"/>
</dbReference>